<dbReference type="OrthoDB" id="157184at2"/>
<dbReference type="EMBL" id="CP011388">
    <property type="protein sequence ID" value="ANE47079.1"/>
    <property type="molecule type" value="Genomic_DNA"/>
</dbReference>
<feature type="transmembrane region" description="Helical" evidence="7">
    <location>
        <begin position="82"/>
        <end position="105"/>
    </location>
</feature>
<dbReference type="RefSeq" id="WP_068607231.1">
    <property type="nucleotide sequence ID" value="NZ_CP011388.1"/>
</dbReference>
<dbReference type="PATRIC" id="fig|1178515.4.peg.2666"/>
<feature type="transmembrane region" description="Helical" evidence="7">
    <location>
        <begin position="189"/>
        <end position="214"/>
    </location>
</feature>
<feature type="transmembrane region" description="Helical" evidence="7">
    <location>
        <begin position="147"/>
        <end position="168"/>
    </location>
</feature>
<feature type="domain" description="ABC transmembrane type-1" evidence="8">
    <location>
        <begin position="80"/>
        <end position="271"/>
    </location>
</feature>
<keyword evidence="10" id="KW-1185">Reference proteome</keyword>
<evidence type="ECO:0000256" key="6">
    <source>
        <dbReference type="ARBA" id="ARBA00023136"/>
    </source>
</evidence>
<feature type="transmembrane region" description="Helical" evidence="7">
    <location>
        <begin position="267"/>
        <end position="284"/>
    </location>
</feature>
<keyword evidence="3" id="KW-1003">Cell membrane</keyword>
<dbReference type="Gene3D" id="1.10.3720.10">
    <property type="entry name" value="MetI-like"/>
    <property type="match status" value="1"/>
</dbReference>
<dbReference type="GO" id="GO:0005886">
    <property type="term" value="C:plasma membrane"/>
    <property type="evidence" value="ECO:0007669"/>
    <property type="project" value="UniProtKB-SubCell"/>
</dbReference>
<evidence type="ECO:0000256" key="4">
    <source>
        <dbReference type="ARBA" id="ARBA00022692"/>
    </source>
</evidence>
<keyword evidence="2 7" id="KW-0813">Transport</keyword>
<evidence type="ECO:0000259" key="8">
    <source>
        <dbReference type="PROSITE" id="PS50928"/>
    </source>
</evidence>
<feature type="transmembrane region" description="Helical" evidence="7">
    <location>
        <begin position="21"/>
        <end position="43"/>
    </location>
</feature>
<dbReference type="KEGG" id="pswu:SY83_13305"/>
<evidence type="ECO:0000256" key="1">
    <source>
        <dbReference type="ARBA" id="ARBA00004651"/>
    </source>
</evidence>
<dbReference type="AlphaFoldDB" id="A0A172TJ36"/>
<comment type="similarity">
    <text evidence="7">Belongs to the binding-protein-dependent transport system permease family.</text>
</comment>
<dbReference type="GO" id="GO:0055085">
    <property type="term" value="P:transmembrane transport"/>
    <property type="evidence" value="ECO:0007669"/>
    <property type="project" value="InterPro"/>
</dbReference>
<organism evidence="9 10">
    <name type="scientific">Paenibacillus swuensis</name>
    <dbReference type="NCBI Taxonomy" id="1178515"/>
    <lineage>
        <taxon>Bacteria</taxon>
        <taxon>Bacillati</taxon>
        <taxon>Bacillota</taxon>
        <taxon>Bacilli</taxon>
        <taxon>Bacillales</taxon>
        <taxon>Paenibacillaceae</taxon>
        <taxon>Paenibacillus</taxon>
    </lineage>
</organism>
<evidence type="ECO:0000256" key="2">
    <source>
        <dbReference type="ARBA" id="ARBA00022448"/>
    </source>
</evidence>
<dbReference type="SUPFAM" id="SSF161098">
    <property type="entry name" value="MetI-like"/>
    <property type="match status" value="1"/>
</dbReference>
<dbReference type="Proteomes" id="UP000076927">
    <property type="component" value="Chromosome"/>
</dbReference>
<evidence type="ECO:0000256" key="7">
    <source>
        <dbReference type="RuleBase" id="RU363032"/>
    </source>
</evidence>
<evidence type="ECO:0000256" key="3">
    <source>
        <dbReference type="ARBA" id="ARBA00022475"/>
    </source>
</evidence>
<protein>
    <submittedName>
        <fullName evidence="9">Sugar ABC transporter permease</fullName>
    </submittedName>
</protein>
<keyword evidence="5 7" id="KW-1133">Transmembrane helix</keyword>
<keyword evidence="4 7" id="KW-0812">Transmembrane</keyword>
<evidence type="ECO:0000313" key="9">
    <source>
        <dbReference type="EMBL" id="ANE47079.1"/>
    </source>
</evidence>
<name>A0A172TJ36_9BACL</name>
<dbReference type="PROSITE" id="PS50928">
    <property type="entry name" value="ABC_TM1"/>
    <property type="match status" value="1"/>
</dbReference>
<dbReference type="InterPro" id="IPR000515">
    <property type="entry name" value="MetI-like"/>
</dbReference>
<keyword evidence="6 7" id="KW-0472">Membrane</keyword>
<dbReference type="PROSITE" id="PS51257">
    <property type="entry name" value="PROKAR_LIPOPROTEIN"/>
    <property type="match status" value="1"/>
</dbReference>
<feature type="transmembrane region" description="Helical" evidence="7">
    <location>
        <begin position="117"/>
        <end position="141"/>
    </location>
</feature>
<sequence>MPSTKQIRRTADETIFRGVSYTVITLLSIACLLPFIVIISGSLSNEEAILQYGYSLWPRDFSLDAYDAIFLNSGLLLKSYRVTVLVTLSGTLLGLFLTAMTAYVLSRRDFEWRNGFAFFFFFTTLFNGGIVPWYILCVQYFHLNDNFAGLVLPMLLNVFNIIIMKSFMSRIPDAITESAKIDGAGDFLIFLKLILPLSKPVLATIGLFIALNYWNDWFLSFIFMQNENYFTLQFTLYRVLTMAQALQSTAGTVAGTQAVIPTETLKLAMTVVATGPILLLYPFLQKYFVKGLTIGAVKG</sequence>
<evidence type="ECO:0000313" key="10">
    <source>
        <dbReference type="Proteomes" id="UP000076927"/>
    </source>
</evidence>
<gene>
    <name evidence="9" type="ORF">SY83_13305</name>
</gene>
<dbReference type="STRING" id="1178515.SY83_13305"/>
<dbReference type="PANTHER" id="PTHR43744">
    <property type="entry name" value="ABC TRANSPORTER PERMEASE PROTEIN MG189-RELATED-RELATED"/>
    <property type="match status" value="1"/>
</dbReference>
<evidence type="ECO:0000256" key="5">
    <source>
        <dbReference type="ARBA" id="ARBA00022989"/>
    </source>
</evidence>
<comment type="subcellular location">
    <subcellularLocation>
        <location evidence="1 7">Cell membrane</location>
        <topology evidence="1 7">Multi-pass membrane protein</topology>
    </subcellularLocation>
</comment>
<proteinExistence type="inferred from homology"/>
<accession>A0A172TJ36</accession>
<dbReference type="Pfam" id="PF00528">
    <property type="entry name" value="BPD_transp_1"/>
    <property type="match status" value="1"/>
</dbReference>
<dbReference type="CDD" id="cd06261">
    <property type="entry name" value="TM_PBP2"/>
    <property type="match status" value="1"/>
</dbReference>
<dbReference type="PANTHER" id="PTHR43744:SF9">
    <property type="entry name" value="POLYGALACTURONAN_RHAMNOGALACTURONAN TRANSPORT SYSTEM PERMEASE PROTEIN YTCP"/>
    <property type="match status" value="1"/>
</dbReference>
<dbReference type="InterPro" id="IPR035906">
    <property type="entry name" value="MetI-like_sf"/>
</dbReference>
<reference evidence="9 10" key="1">
    <citation type="submission" date="2015-01" db="EMBL/GenBank/DDBJ databases">
        <title>Paenibacillus swuensis/DY6/whole genome sequencing.</title>
        <authorList>
            <person name="Kim M.K."/>
            <person name="Srinivasan S."/>
            <person name="Lee J.-J."/>
        </authorList>
    </citation>
    <scope>NUCLEOTIDE SEQUENCE [LARGE SCALE GENOMIC DNA]</scope>
    <source>
        <strain evidence="9 10">DY6</strain>
    </source>
</reference>